<evidence type="ECO:0000256" key="1">
    <source>
        <dbReference type="SAM" id="SignalP"/>
    </source>
</evidence>
<accession>A0A834VF63</accession>
<evidence type="ECO:0000313" key="3">
    <source>
        <dbReference type="EnsemblMetazoa" id="KAF7493380.1"/>
    </source>
</evidence>
<evidence type="ECO:0000313" key="2">
    <source>
        <dbReference type="EMBL" id="KAF7493380.1"/>
    </source>
</evidence>
<protein>
    <submittedName>
        <fullName evidence="2 3">Uncharacterized protein</fullName>
    </submittedName>
</protein>
<reference evidence="3" key="3">
    <citation type="submission" date="2022-06" db="UniProtKB">
        <authorList>
            <consortium name="EnsemblMetazoa"/>
        </authorList>
    </citation>
    <scope>IDENTIFICATION</scope>
</reference>
<dbReference type="OrthoDB" id="6512187at2759"/>
<feature type="signal peptide" evidence="1">
    <location>
        <begin position="1"/>
        <end position="29"/>
    </location>
</feature>
<keyword evidence="4" id="KW-1185">Reference proteome</keyword>
<organism evidence="2">
    <name type="scientific">Sarcoptes scabiei</name>
    <name type="common">Itch mite</name>
    <name type="synonym">Acarus scabiei</name>
    <dbReference type="NCBI Taxonomy" id="52283"/>
    <lineage>
        <taxon>Eukaryota</taxon>
        <taxon>Metazoa</taxon>
        <taxon>Ecdysozoa</taxon>
        <taxon>Arthropoda</taxon>
        <taxon>Chelicerata</taxon>
        <taxon>Arachnida</taxon>
        <taxon>Acari</taxon>
        <taxon>Acariformes</taxon>
        <taxon>Sarcoptiformes</taxon>
        <taxon>Astigmata</taxon>
        <taxon>Psoroptidia</taxon>
        <taxon>Sarcoptoidea</taxon>
        <taxon>Sarcoptidae</taxon>
        <taxon>Sarcoptinae</taxon>
        <taxon>Sarcoptes</taxon>
    </lineage>
</organism>
<evidence type="ECO:0000313" key="4">
    <source>
        <dbReference type="Proteomes" id="UP000070412"/>
    </source>
</evidence>
<dbReference type="Pfam" id="PF07841">
    <property type="entry name" value="DM4_12"/>
    <property type="match status" value="1"/>
</dbReference>
<name>A0A834VF63_SARSC</name>
<proteinExistence type="predicted"/>
<sequence>MLLKTLRFKFLFLGSLCLILLHSFHFADCFANKIQRLIRTVAGTRIMINPSILIPEIRGNHLDSKISIKIPITYSLPATMTDFIPYGRSIKKFFNPFSIDRSASDNSSSSIDSLSLIELINTNTKLELFKSIEKFSPKFGSICLKRAVCEVAQTPIIAPRTGFLGEIIDQILTLPSKSTKDSQSASFDWHYWQYWKAQQIGLKNRQSSTEKALKFNVCQQKFHNCPFSIFKIIPLYTGMKFQNFPVPTLFAV</sequence>
<dbReference type="EMBL" id="WVUK01000056">
    <property type="protein sequence ID" value="KAF7493380.1"/>
    <property type="molecule type" value="Genomic_DNA"/>
</dbReference>
<dbReference type="InterPro" id="IPR006631">
    <property type="entry name" value="DM4_12"/>
</dbReference>
<reference evidence="4" key="1">
    <citation type="journal article" date="2020" name="PLoS Negl. Trop. Dis.">
        <title>High-quality nuclear genome for Sarcoptes scabiei-A critical resource for a neglected parasite.</title>
        <authorList>
            <person name="Korhonen P.K."/>
            <person name="Gasser R.B."/>
            <person name="Ma G."/>
            <person name="Wang T."/>
            <person name="Stroehlein A.J."/>
            <person name="Young N.D."/>
            <person name="Ang C.S."/>
            <person name="Fernando D.D."/>
            <person name="Lu H.C."/>
            <person name="Taylor S."/>
            <person name="Reynolds S.L."/>
            <person name="Mofiz E."/>
            <person name="Najaraj S.H."/>
            <person name="Gowda H."/>
            <person name="Madugundu A."/>
            <person name="Renuse S."/>
            <person name="Holt D."/>
            <person name="Pandey A."/>
            <person name="Papenfuss A.T."/>
            <person name="Fischer K."/>
        </authorList>
    </citation>
    <scope>NUCLEOTIDE SEQUENCE [LARGE SCALE GENOMIC DNA]</scope>
</reference>
<dbReference type="PANTHER" id="PTHR21398">
    <property type="entry name" value="AGAP007094-PA"/>
    <property type="match status" value="1"/>
</dbReference>
<dbReference type="AlphaFoldDB" id="A0A834VF63"/>
<feature type="chain" id="PRO_5038259533" evidence="1">
    <location>
        <begin position="30"/>
        <end position="252"/>
    </location>
</feature>
<keyword evidence="1" id="KW-0732">Signal</keyword>
<dbReference type="SMART" id="SM00718">
    <property type="entry name" value="DM4_12"/>
    <property type="match status" value="1"/>
</dbReference>
<gene>
    <name evidence="2" type="ORF">SSS_7967</name>
</gene>
<dbReference type="Proteomes" id="UP000070412">
    <property type="component" value="Unassembled WGS sequence"/>
</dbReference>
<dbReference type="PANTHER" id="PTHR21398:SF6">
    <property type="entry name" value="AGAP007094-PA"/>
    <property type="match status" value="1"/>
</dbReference>
<reference evidence="2" key="2">
    <citation type="submission" date="2020-01" db="EMBL/GenBank/DDBJ databases">
        <authorList>
            <person name="Korhonen P.K.K."/>
            <person name="Guangxu M.G."/>
            <person name="Wang T.W."/>
            <person name="Stroehlein A.J.S."/>
            <person name="Young N.D."/>
            <person name="Ang C.-S.A."/>
            <person name="Fernando D.W.F."/>
            <person name="Lu H.L."/>
            <person name="Taylor S.T."/>
            <person name="Ehtesham M.E.M."/>
            <person name="Najaraj S.H.N."/>
            <person name="Harsha G.H.G."/>
            <person name="Madugundu A.M."/>
            <person name="Renuse S.R."/>
            <person name="Holt D.H."/>
            <person name="Pandey A.P."/>
            <person name="Papenfuss A.P."/>
            <person name="Gasser R.B.G."/>
            <person name="Fischer K.F."/>
        </authorList>
    </citation>
    <scope>NUCLEOTIDE SEQUENCE</scope>
    <source>
        <strain evidence="2">SSS_KF_BRIS2020</strain>
    </source>
</reference>
<dbReference type="EnsemblMetazoa" id="SSS_7967s_mrna">
    <property type="protein sequence ID" value="KAF7493380.1"/>
    <property type="gene ID" value="SSS_7967"/>
</dbReference>